<evidence type="ECO:0000313" key="2">
    <source>
        <dbReference type="EMBL" id="KAE8669906.1"/>
    </source>
</evidence>
<dbReference type="GO" id="GO:0003677">
    <property type="term" value="F:DNA binding"/>
    <property type="evidence" value="ECO:0007669"/>
    <property type="project" value="InterPro"/>
</dbReference>
<organism evidence="2 3">
    <name type="scientific">Hibiscus syriacus</name>
    <name type="common">Rose of Sharon</name>
    <dbReference type="NCBI Taxonomy" id="106335"/>
    <lineage>
        <taxon>Eukaryota</taxon>
        <taxon>Viridiplantae</taxon>
        <taxon>Streptophyta</taxon>
        <taxon>Embryophyta</taxon>
        <taxon>Tracheophyta</taxon>
        <taxon>Spermatophyta</taxon>
        <taxon>Magnoliopsida</taxon>
        <taxon>eudicotyledons</taxon>
        <taxon>Gunneridae</taxon>
        <taxon>Pentapetalae</taxon>
        <taxon>rosids</taxon>
        <taxon>malvids</taxon>
        <taxon>Malvales</taxon>
        <taxon>Malvaceae</taxon>
        <taxon>Malvoideae</taxon>
        <taxon>Hibiscus</taxon>
    </lineage>
</organism>
<dbReference type="GO" id="GO:0000127">
    <property type="term" value="C:transcription factor TFIIIC complex"/>
    <property type="evidence" value="ECO:0007669"/>
    <property type="project" value="InterPro"/>
</dbReference>
<keyword evidence="1" id="KW-0732">Signal</keyword>
<reference evidence="2" key="1">
    <citation type="submission" date="2019-09" db="EMBL/GenBank/DDBJ databases">
        <title>Draft genome information of white flower Hibiscus syriacus.</title>
        <authorList>
            <person name="Kim Y.-M."/>
        </authorList>
    </citation>
    <scope>NUCLEOTIDE SEQUENCE [LARGE SCALE GENOMIC DNA]</scope>
    <source>
        <strain evidence="2">YM2019G1</strain>
    </source>
</reference>
<accession>A0A6A2Y2Y7</accession>
<proteinExistence type="predicted"/>
<feature type="signal peptide" evidence="1">
    <location>
        <begin position="1"/>
        <end position="18"/>
    </location>
</feature>
<protein>
    <submittedName>
        <fullName evidence="2">Uncharacterized protein</fullName>
    </submittedName>
</protein>
<keyword evidence="3" id="KW-1185">Reference proteome</keyword>
<dbReference type="GO" id="GO:0042791">
    <property type="term" value="P:5S class rRNA transcription by RNA polymerase III"/>
    <property type="evidence" value="ECO:0007669"/>
    <property type="project" value="TreeGrafter"/>
</dbReference>
<sequence length="387" mass="42529">MLISGLPLMATLIGGTCGQPFVLSQQFLHSIPKSLFTCNTGKRAANFSAWIRVRQNDLMEGGINLTTDLQCGDIFHLFSLVFSGELSFSPCLPDEGVGEAEDLRSFKRRAEDNELCDADKAKKLKSVAEGQFVSRREKGFLGIMVSVCRTEFPTTTALELFTDKETFNSKLLNEESSPNLNHMREMLVFSNNVTVALKSSESPWEAMASYTEHMLSNPSDEGQGGHFDAEIIKAVCTEIQKAGDQGLSIEDIYNLVKMPGEKTPEIIIDTLQAFGRPIKVNAYDSVRVVDALYHSNITVGHAHKGTILNLPEEHALPSNEIPTSTNANESCMYDKVGLSKWDDGDVTINKSVYNGLVRRVLGTVMQNPGILEQSCMLNNGSCSSQTE</sequence>
<dbReference type="InterPro" id="IPR044210">
    <property type="entry name" value="Tfc3-like"/>
</dbReference>
<dbReference type="EMBL" id="VEPZ02001517">
    <property type="protein sequence ID" value="KAE8669906.1"/>
    <property type="molecule type" value="Genomic_DNA"/>
</dbReference>
<name>A0A6A2Y2Y7_HIBSY</name>
<dbReference type="GO" id="GO:0006384">
    <property type="term" value="P:transcription initiation at RNA polymerase III promoter"/>
    <property type="evidence" value="ECO:0007669"/>
    <property type="project" value="InterPro"/>
</dbReference>
<comment type="caution">
    <text evidence="2">The sequence shown here is derived from an EMBL/GenBank/DDBJ whole genome shotgun (WGS) entry which is preliminary data.</text>
</comment>
<feature type="chain" id="PRO_5025439884" evidence="1">
    <location>
        <begin position="19"/>
        <end position="387"/>
    </location>
</feature>
<dbReference type="PANTHER" id="PTHR15180">
    <property type="entry name" value="GENERAL TRANSCRIPTION FACTOR 3C POLYPEPTIDE 1"/>
    <property type="match status" value="1"/>
</dbReference>
<gene>
    <name evidence="2" type="ORF">F3Y22_tig00112215pilonHSYRG00296</name>
</gene>
<evidence type="ECO:0000313" key="3">
    <source>
        <dbReference type="Proteomes" id="UP000436088"/>
    </source>
</evidence>
<dbReference type="AlphaFoldDB" id="A0A6A2Y2Y7"/>
<dbReference type="Proteomes" id="UP000436088">
    <property type="component" value="Unassembled WGS sequence"/>
</dbReference>
<evidence type="ECO:0000256" key="1">
    <source>
        <dbReference type="SAM" id="SignalP"/>
    </source>
</evidence>
<dbReference type="PANTHER" id="PTHR15180:SF1">
    <property type="entry name" value="GENERAL TRANSCRIPTION FACTOR 3C POLYPEPTIDE 1"/>
    <property type="match status" value="1"/>
</dbReference>